<reference evidence="10 11" key="1">
    <citation type="journal article" date="2016" name="Nat. Commun.">
        <title>Thousands of microbial genomes shed light on interconnected biogeochemical processes in an aquifer system.</title>
        <authorList>
            <person name="Anantharaman K."/>
            <person name="Brown C.T."/>
            <person name="Hug L.A."/>
            <person name="Sharon I."/>
            <person name="Castelle C.J."/>
            <person name="Probst A.J."/>
            <person name="Thomas B.C."/>
            <person name="Singh A."/>
            <person name="Wilkins M.J."/>
            <person name="Karaoz U."/>
            <person name="Brodie E.L."/>
            <person name="Williams K.H."/>
            <person name="Hubbard S.S."/>
            <person name="Banfield J.F."/>
        </authorList>
    </citation>
    <scope>NUCLEOTIDE SEQUENCE [LARGE SCALE GENOMIC DNA]</scope>
</reference>
<feature type="transmembrane region" description="Helical" evidence="8">
    <location>
        <begin position="291"/>
        <end position="310"/>
    </location>
</feature>
<evidence type="ECO:0000256" key="1">
    <source>
        <dbReference type="ARBA" id="ARBA00004651"/>
    </source>
</evidence>
<organism evidence="10 11">
    <name type="scientific">Candidatus Amesbacteria bacterium RIFCSPHIGHO2_01_FULL_48_32b</name>
    <dbReference type="NCBI Taxonomy" id="1797253"/>
    <lineage>
        <taxon>Bacteria</taxon>
        <taxon>Candidatus Amesiibacteriota</taxon>
    </lineage>
</organism>
<feature type="domain" description="Glycosyltransferase RgtA/B/C/D-like" evidence="9">
    <location>
        <begin position="63"/>
        <end position="217"/>
    </location>
</feature>
<gene>
    <name evidence="10" type="ORF">A2876_02760</name>
</gene>
<dbReference type="InterPro" id="IPR050297">
    <property type="entry name" value="LipidA_mod_glycosyltrf_83"/>
</dbReference>
<name>A0A1F4YE71_9BACT</name>
<feature type="transmembrane region" description="Helical" evidence="8">
    <location>
        <begin position="82"/>
        <end position="100"/>
    </location>
</feature>
<dbReference type="PANTHER" id="PTHR33908">
    <property type="entry name" value="MANNOSYLTRANSFERASE YKCB-RELATED"/>
    <property type="match status" value="1"/>
</dbReference>
<feature type="transmembrane region" description="Helical" evidence="8">
    <location>
        <begin position="316"/>
        <end position="334"/>
    </location>
</feature>
<evidence type="ECO:0000256" key="7">
    <source>
        <dbReference type="ARBA" id="ARBA00023136"/>
    </source>
</evidence>
<dbReference type="InterPro" id="IPR038731">
    <property type="entry name" value="RgtA/B/C-like"/>
</dbReference>
<proteinExistence type="predicted"/>
<comment type="caution">
    <text evidence="10">The sequence shown here is derived from an EMBL/GenBank/DDBJ whole genome shotgun (WGS) entry which is preliminary data.</text>
</comment>
<dbReference type="EMBL" id="MEXH01000021">
    <property type="protein sequence ID" value="OGC92184.1"/>
    <property type="molecule type" value="Genomic_DNA"/>
</dbReference>
<evidence type="ECO:0000256" key="2">
    <source>
        <dbReference type="ARBA" id="ARBA00022475"/>
    </source>
</evidence>
<keyword evidence="4" id="KW-0808">Transferase</keyword>
<dbReference type="GO" id="GO:0016763">
    <property type="term" value="F:pentosyltransferase activity"/>
    <property type="evidence" value="ECO:0007669"/>
    <property type="project" value="TreeGrafter"/>
</dbReference>
<dbReference type="GO" id="GO:0009103">
    <property type="term" value="P:lipopolysaccharide biosynthetic process"/>
    <property type="evidence" value="ECO:0007669"/>
    <property type="project" value="UniProtKB-ARBA"/>
</dbReference>
<evidence type="ECO:0000256" key="5">
    <source>
        <dbReference type="ARBA" id="ARBA00022692"/>
    </source>
</evidence>
<evidence type="ECO:0000256" key="4">
    <source>
        <dbReference type="ARBA" id="ARBA00022679"/>
    </source>
</evidence>
<dbReference type="GO" id="GO:0005886">
    <property type="term" value="C:plasma membrane"/>
    <property type="evidence" value="ECO:0007669"/>
    <property type="project" value="UniProtKB-SubCell"/>
</dbReference>
<dbReference type="AlphaFoldDB" id="A0A1F4YE71"/>
<keyword evidence="6 8" id="KW-1133">Transmembrane helix</keyword>
<feature type="transmembrane region" description="Helical" evidence="8">
    <location>
        <begin position="264"/>
        <end position="284"/>
    </location>
</feature>
<protein>
    <recommendedName>
        <fullName evidence="9">Glycosyltransferase RgtA/B/C/D-like domain-containing protein</fullName>
    </recommendedName>
</protein>
<evidence type="ECO:0000313" key="11">
    <source>
        <dbReference type="Proteomes" id="UP000178176"/>
    </source>
</evidence>
<keyword evidence="2" id="KW-1003">Cell membrane</keyword>
<dbReference type="Pfam" id="PF13231">
    <property type="entry name" value="PMT_2"/>
    <property type="match status" value="1"/>
</dbReference>
<dbReference type="Proteomes" id="UP000178176">
    <property type="component" value="Unassembled WGS sequence"/>
</dbReference>
<keyword evidence="3" id="KW-0328">Glycosyltransferase</keyword>
<evidence type="ECO:0000256" key="6">
    <source>
        <dbReference type="ARBA" id="ARBA00022989"/>
    </source>
</evidence>
<feature type="transmembrane region" description="Helical" evidence="8">
    <location>
        <begin position="197"/>
        <end position="219"/>
    </location>
</feature>
<dbReference type="PANTHER" id="PTHR33908:SF11">
    <property type="entry name" value="MEMBRANE PROTEIN"/>
    <property type="match status" value="1"/>
</dbReference>
<feature type="transmembrane region" description="Helical" evidence="8">
    <location>
        <begin position="131"/>
        <end position="150"/>
    </location>
</feature>
<evidence type="ECO:0000313" key="10">
    <source>
        <dbReference type="EMBL" id="OGC92184.1"/>
    </source>
</evidence>
<sequence>MKHKIILAAILGLALFLRVYRTQDFLGFWYDQGRDAKVIWDFIHNGKFFLVGPVTGISGIFRGPWYYWLITPAYWLGNGNPVWPAVFLSSTTVLAAFLVCHLTTKIAGSRAGLLAVFITAISYPLMHASRWLSNPTPMFLINMLLVYFLFKVIDGKKWAWIGVGFLFGQSMQFGSATEIFILPAIIIFLAFNRSLFPGFKIFLLSLSAIFLSFAPQILFDIRHQGIISQNLLKFFVADKSFQLSFLDTLIVRLPFYLQTFGSKLFPSSLLPAYIFLPLCGLSLFRKFSNHFQLLLVLFFTPLVGMLFFHGNEGNVYDYYFTGFYLVFVIIFSVLAIRLNRLVLVSFLAVFLYQNISQTFALLSRPFPGYISLSPILQAVDWVYTDAKDRAFNTDAYVPPIIPHAYDYVFLWRGTTWYRRFPDTGLVTRLYTIVEPDDEHPQLRYTWLVRQSFFSSVEEEHQIGPLLVQRRFRHKFE</sequence>
<evidence type="ECO:0000256" key="3">
    <source>
        <dbReference type="ARBA" id="ARBA00022676"/>
    </source>
</evidence>
<accession>A0A1F4YE71</accession>
<keyword evidence="7 8" id="KW-0472">Membrane</keyword>
<evidence type="ECO:0000256" key="8">
    <source>
        <dbReference type="SAM" id="Phobius"/>
    </source>
</evidence>
<evidence type="ECO:0000259" key="9">
    <source>
        <dbReference type="Pfam" id="PF13231"/>
    </source>
</evidence>
<keyword evidence="5 8" id="KW-0812">Transmembrane</keyword>
<feature type="transmembrane region" description="Helical" evidence="8">
    <location>
        <begin position="341"/>
        <end position="362"/>
    </location>
</feature>
<comment type="subcellular location">
    <subcellularLocation>
        <location evidence="1">Cell membrane</location>
        <topology evidence="1">Multi-pass membrane protein</topology>
    </subcellularLocation>
</comment>
<feature type="transmembrane region" description="Helical" evidence="8">
    <location>
        <begin position="171"/>
        <end position="191"/>
    </location>
</feature>